<protein>
    <submittedName>
        <fullName evidence="3">Uncharacterized protein</fullName>
    </submittedName>
</protein>
<dbReference type="Proteomes" id="UP000193642">
    <property type="component" value="Unassembled WGS sequence"/>
</dbReference>
<evidence type="ECO:0000313" key="4">
    <source>
        <dbReference type="Proteomes" id="UP000193642"/>
    </source>
</evidence>
<dbReference type="AlphaFoldDB" id="A0A1Y2CK99"/>
<keyword evidence="4" id="KW-1185">Reference proteome</keyword>
<organism evidence="3 4">
    <name type="scientific">Rhizoclosmatium globosum</name>
    <dbReference type="NCBI Taxonomy" id="329046"/>
    <lineage>
        <taxon>Eukaryota</taxon>
        <taxon>Fungi</taxon>
        <taxon>Fungi incertae sedis</taxon>
        <taxon>Chytridiomycota</taxon>
        <taxon>Chytridiomycota incertae sedis</taxon>
        <taxon>Chytridiomycetes</taxon>
        <taxon>Chytridiales</taxon>
        <taxon>Chytriomycetaceae</taxon>
        <taxon>Rhizoclosmatium</taxon>
    </lineage>
</organism>
<evidence type="ECO:0000256" key="1">
    <source>
        <dbReference type="SAM" id="MobiDB-lite"/>
    </source>
</evidence>
<name>A0A1Y2CK99_9FUNG</name>
<proteinExistence type="predicted"/>
<evidence type="ECO:0000313" key="2">
    <source>
        <dbReference type="EMBL" id="ORY30093.1"/>
    </source>
</evidence>
<accession>A0A1Y2CK99</accession>
<evidence type="ECO:0000313" key="3">
    <source>
        <dbReference type="EMBL" id="ORY47439.1"/>
    </source>
</evidence>
<reference evidence="3 4" key="1">
    <citation type="submission" date="2016-07" db="EMBL/GenBank/DDBJ databases">
        <title>Pervasive Adenine N6-methylation of Active Genes in Fungi.</title>
        <authorList>
            <consortium name="DOE Joint Genome Institute"/>
            <person name="Mondo S.J."/>
            <person name="Dannebaum R.O."/>
            <person name="Kuo R.C."/>
            <person name="Labutti K."/>
            <person name="Haridas S."/>
            <person name="Kuo A."/>
            <person name="Salamov A."/>
            <person name="Ahrendt S.R."/>
            <person name="Lipzen A."/>
            <person name="Sullivan W."/>
            <person name="Andreopoulos W.B."/>
            <person name="Clum A."/>
            <person name="Lindquist E."/>
            <person name="Daum C."/>
            <person name="Ramamoorthy G.K."/>
            <person name="Gryganskyi A."/>
            <person name="Culley D."/>
            <person name="Magnuson J.K."/>
            <person name="James T.Y."/>
            <person name="O'Malley M.A."/>
            <person name="Stajich J.E."/>
            <person name="Spatafora J.W."/>
            <person name="Visel A."/>
            <person name="Grigoriev I.V."/>
        </authorList>
    </citation>
    <scope>NUCLEOTIDE SEQUENCE [LARGE SCALE GENOMIC DNA]</scope>
    <source>
        <strain evidence="3 4">JEL800</strain>
    </source>
</reference>
<gene>
    <name evidence="2" type="ORF">BCR33DRAFT_569148</name>
    <name evidence="3" type="ORF">BCR33DRAFT_97359</name>
</gene>
<comment type="caution">
    <text evidence="3">The sequence shown here is derived from an EMBL/GenBank/DDBJ whole genome shotgun (WGS) entry which is preliminary data.</text>
</comment>
<dbReference type="EMBL" id="MCGO01000014">
    <property type="protein sequence ID" value="ORY47439.1"/>
    <property type="molecule type" value="Genomic_DNA"/>
</dbReference>
<sequence>MSMGLDRETLASMLSDRLDIPSSSNSLILADREAIMKAVALQAKMNKASGSTSSVGAPPAPGQGTSSTTLGGCSHCKRSQTPLHASKDCKSYCHLPTCVRPRCKDKRGPSSKK</sequence>
<feature type="region of interest" description="Disordered" evidence="1">
    <location>
        <begin position="45"/>
        <end position="73"/>
    </location>
</feature>
<dbReference type="EMBL" id="MCGO01000084">
    <property type="protein sequence ID" value="ORY30093.1"/>
    <property type="molecule type" value="Genomic_DNA"/>
</dbReference>